<dbReference type="PANTHER" id="PTHR10183">
    <property type="entry name" value="CALPAIN"/>
    <property type="match status" value="1"/>
</dbReference>
<dbReference type="InterPro" id="IPR022683">
    <property type="entry name" value="Calpain_III"/>
</dbReference>
<dbReference type="PROSITE" id="PS50203">
    <property type="entry name" value="CALPAIN_CAT"/>
    <property type="match status" value="1"/>
</dbReference>
<dbReference type="InterPro" id="IPR022684">
    <property type="entry name" value="Calpain_cysteine_protease"/>
</dbReference>
<dbReference type="SUPFAM" id="SSF54001">
    <property type="entry name" value="Cysteine proteinases"/>
    <property type="match status" value="1"/>
</dbReference>
<dbReference type="GO" id="GO:0004198">
    <property type="term" value="F:calcium-dependent cysteine-type endopeptidase activity"/>
    <property type="evidence" value="ECO:0007669"/>
    <property type="project" value="InterPro"/>
</dbReference>
<dbReference type="AlphaFoldDB" id="A0A4P9XXR5"/>
<organism evidence="9 10">
    <name type="scientific">Thamnocephalis sphaerospora</name>
    <dbReference type="NCBI Taxonomy" id="78915"/>
    <lineage>
        <taxon>Eukaryota</taxon>
        <taxon>Fungi</taxon>
        <taxon>Fungi incertae sedis</taxon>
        <taxon>Zoopagomycota</taxon>
        <taxon>Zoopagomycotina</taxon>
        <taxon>Zoopagomycetes</taxon>
        <taxon>Zoopagales</taxon>
        <taxon>Sigmoideomycetaceae</taxon>
        <taxon>Thamnocephalis</taxon>
    </lineage>
</organism>
<dbReference type="GO" id="GO:0006508">
    <property type="term" value="P:proteolysis"/>
    <property type="evidence" value="ECO:0007669"/>
    <property type="project" value="UniProtKB-KW"/>
</dbReference>
<dbReference type="SUPFAM" id="SSF49758">
    <property type="entry name" value="Calpain large subunit, middle domain (domain III)"/>
    <property type="match status" value="1"/>
</dbReference>
<dbReference type="Pfam" id="PF01067">
    <property type="entry name" value="Calpain_III"/>
    <property type="match status" value="1"/>
</dbReference>
<evidence type="ECO:0000256" key="5">
    <source>
        <dbReference type="PIRSR" id="PIRSR622684-1"/>
    </source>
</evidence>
<dbReference type="CDD" id="cd00030">
    <property type="entry name" value="C2"/>
    <property type="match status" value="1"/>
</dbReference>
<feature type="domain" description="Calpain catalytic" evidence="8">
    <location>
        <begin position="30"/>
        <end position="388"/>
    </location>
</feature>
<proteinExistence type="inferred from homology"/>
<gene>
    <name evidence="9" type="ORF">THASP1DRAFT_27023</name>
</gene>
<dbReference type="EMBL" id="KZ992424">
    <property type="protein sequence ID" value="RKP11186.1"/>
    <property type="molecule type" value="Genomic_DNA"/>
</dbReference>
<dbReference type="PROSITE" id="PS00139">
    <property type="entry name" value="THIOL_PROTEASE_CYS"/>
    <property type="match status" value="1"/>
</dbReference>
<dbReference type="Gene3D" id="2.60.120.380">
    <property type="match status" value="1"/>
</dbReference>
<keyword evidence="4" id="KW-0788">Thiol protease</keyword>
<dbReference type="InterPro" id="IPR001300">
    <property type="entry name" value="Peptidase_C2_calpain_cat"/>
</dbReference>
<keyword evidence="2" id="KW-0645">Protease</keyword>
<keyword evidence="10" id="KW-1185">Reference proteome</keyword>
<evidence type="ECO:0000256" key="6">
    <source>
        <dbReference type="PROSITE-ProRule" id="PRU00239"/>
    </source>
</evidence>
<evidence type="ECO:0000313" key="9">
    <source>
        <dbReference type="EMBL" id="RKP11186.1"/>
    </source>
</evidence>
<accession>A0A4P9XXR5</accession>
<evidence type="ECO:0000256" key="4">
    <source>
        <dbReference type="ARBA" id="ARBA00022807"/>
    </source>
</evidence>
<evidence type="ECO:0000256" key="7">
    <source>
        <dbReference type="SAM" id="MobiDB-lite"/>
    </source>
</evidence>
<dbReference type="CDD" id="cd00044">
    <property type="entry name" value="CysPc"/>
    <property type="match status" value="1"/>
</dbReference>
<dbReference type="PANTHER" id="PTHR10183:SF379">
    <property type="entry name" value="CALPAIN-5"/>
    <property type="match status" value="1"/>
</dbReference>
<dbReference type="InterPro" id="IPR000169">
    <property type="entry name" value="Pept_cys_AS"/>
</dbReference>
<dbReference type="SMART" id="SM00230">
    <property type="entry name" value="CysPc"/>
    <property type="match status" value="1"/>
</dbReference>
<dbReference type="InterPro" id="IPR038765">
    <property type="entry name" value="Papain-like_cys_pep_sf"/>
</dbReference>
<dbReference type="PRINTS" id="PR00704">
    <property type="entry name" value="CALPAIN"/>
</dbReference>
<protein>
    <recommendedName>
        <fullName evidence="8">Calpain catalytic domain-containing protein</fullName>
    </recommendedName>
</protein>
<dbReference type="Pfam" id="PF00648">
    <property type="entry name" value="Peptidase_C2"/>
    <property type="match status" value="1"/>
</dbReference>
<reference evidence="10" key="1">
    <citation type="journal article" date="2018" name="Nat. Microbiol.">
        <title>Leveraging single-cell genomics to expand the fungal tree of life.</title>
        <authorList>
            <person name="Ahrendt S.R."/>
            <person name="Quandt C.A."/>
            <person name="Ciobanu D."/>
            <person name="Clum A."/>
            <person name="Salamov A."/>
            <person name="Andreopoulos B."/>
            <person name="Cheng J.F."/>
            <person name="Woyke T."/>
            <person name="Pelin A."/>
            <person name="Henrissat B."/>
            <person name="Reynolds N.K."/>
            <person name="Benny G.L."/>
            <person name="Smith M.E."/>
            <person name="James T.Y."/>
            <person name="Grigoriev I.V."/>
        </authorList>
    </citation>
    <scope>NUCLEOTIDE SEQUENCE [LARGE SCALE GENOMIC DNA]</scope>
    <source>
        <strain evidence="10">RSA 1356</strain>
    </source>
</reference>
<feature type="region of interest" description="Disordered" evidence="7">
    <location>
        <begin position="640"/>
        <end position="664"/>
    </location>
</feature>
<name>A0A4P9XXR5_9FUNG</name>
<evidence type="ECO:0000259" key="8">
    <source>
        <dbReference type="PROSITE" id="PS50203"/>
    </source>
</evidence>
<evidence type="ECO:0000256" key="1">
    <source>
        <dbReference type="ARBA" id="ARBA00007623"/>
    </source>
</evidence>
<evidence type="ECO:0000313" key="10">
    <source>
        <dbReference type="Proteomes" id="UP000271241"/>
    </source>
</evidence>
<dbReference type="InterPro" id="IPR036213">
    <property type="entry name" value="Calpain_III_sf"/>
</dbReference>
<dbReference type="InterPro" id="IPR022682">
    <property type="entry name" value="Calpain_domain_III"/>
</dbReference>
<evidence type="ECO:0000256" key="2">
    <source>
        <dbReference type="ARBA" id="ARBA00022670"/>
    </source>
</evidence>
<comment type="caution">
    <text evidence="6">Lacks conserved residue(s) required for the propagation of feature annotation.</text>
</comment>
<dbReference type="Proteomes" id="UP000271241">
    <property type="component" value="Unassembled WGS sequence"/>
</dbReference>
<dbReference type="OrthoDB" id="424753at2759"/>
<dbReference type="STRING" id="78915.A0A4P9XXR5"/>
<evidence type="ECO:0000256" key="3">
    <source>
        <dbReference type="ARBA" id="ARBA00022801"/>
    </source>
</evidence>
<feature type="active site" evidence="5">
    <location>
        <position position="87"/>
    </location>
</feature>
<feature type="active site" evidence="5">
    <location>
        <position position="291"/>
    </location>
</feature>
<comment type="similarity">
    <text evidence="1">Belongs to the peptidase C2 family.</text>
</comment>
<sequence>MKNRPVFMPHRYLGQNYLWQRAVQRCRYRPWIDPLFPPDATSLGPRFAQLPGIVWRRPWEITRQARLYTCRRRCYQTGVIQGAVGNCWLVTTIGLVAQQPELMRRLVPFIKRQDWRHKNHRKVRHFHPSVYRFQFYRLGRWVEVLVDDLLPYNMLTGQLLFARSTDPDEFWVSLVEKAYAKLLGSYSALDSGSAADAMLDFTSAVVESWPMIPPAPVTEYGWQTPAALQLREEWQHEVDGRWKQIRKDIDRGALISCAIIPEDAQAGGHWTGQTMAGGQQMMDPDGLMPSHSYGVLDAVEAGTVPFPLNLFPGNAGRPTHRLLLLMDPWGEANWRGRWSVYSDVDWHQLPWWQYVRLRNRANRQSGIFWISFEDFLARFNVIQVGRRVNTRVFSFRRRWSQRRFQDCWSGERGTAGGCTNFDGSVQGNPQYLVIVDDDETEMLISLQQGKRLKGRGSASDRINAATANGNTEMRTVTATHHIMPDYEMPPGMQGNFVIGFVLMRVEENRRIRLEEPRDVVASGSYQNSREVTLRIRLKAGRYVLLPTTFAPGEEADFLLRVFSSPPARMSRLLATGIEPPLWRRALTRVTTCLTYPITVTRGIGQGSFKPQPVGYLSVRIVQAVFPSEYKSQRAIEDSAVADDNSGSNINGFGATDGDDDGDDGDGYDSDTFCGCLPFFNGPPFRAAYLIIGYAEDSGSRIRREQPLRTRPARIIWKKGGLAVWNIDYIFPVFDPLSARVQLQVIAAMRLARDEALGTVALTVDRFATPDRAGATWEMVLPIEPNDAAAADAAADASYGDVPLQPAGASLGTARHMVTRVCYRPVNGDVFY</sequence>
<dbReference type="SMART" id="SM00720">
    <property type="entry name" value="calpain_III"/>
    <property type="match status" value="1"/>
</dbReference>
<keyword evidence="3" id="KW-0378">Hydrolase</keyword>
<dbReference type="Gene3D" id="3.90.70.10">
    <property type="entry name" value="Cysteine proteinases"/>
    <property type="match status" value="1"/>
</dbReference>